<feature type="domain" description="PAC" evidence="3">
    <location>
        <begin position="354"/>
        <end position="406"/>
    </location>
</feature>
<dbReference type="InterPro" id="IPR001610">
    <property type="entry name" value="PAC"/>
</dbReference>
<dbReference type="SUPFAM" id="SSF141868">
    <property type="entry name" value="EAL domain-like"/>
    <property type="match status" value="1"/>
</dbReference>
<dbReference type="InterPro" id="IPR000700">
    <property type="entry name" value="PAS-assoc_C"/>
</dbReference>
<name>A3IYN4_9CHRO</name>
<feature type="domain" description="PAS" evidence="2">
    <location>
        <begin position="279"/>
        <end position="321"/>
    </location>
</feature>
<dbReference type="CDD" id="cd01949">
    <property type="entry name" value="GGDEF"/>
    <property type="match status" value="1"/>
</dbReference>
<dbReference type="Pfam" id="PF00563">
    <property type="entry name" value="EAL"/>
    <property type="match status" value="1"/>
</dbReference>
<feature type="domain" description="PAC" evidence="3">
    <location>
        <begin position="194"/>
        <end position="246"/>
    </location>
</feature>
<dbReference type="Gene3D" id="3.30.450.20">
    <property type="entry name" value="PAS domain"/>
    <property type="match status" value="2"/>
</dbReference>
<dbReference type="InterPro" id="IPR000160">
    <property type="entry name" value="GGDEF_dom"/>
</dbReference>
<dbReference type="SUPFAM" id="SSF55785">
    <property type="entry name" value="PYP-like sensor domain (PAS domain)"/>
    <property type="match status" value="2"/>
</dbReference>
<dbReference type="CDD" id="cd00130">
    <property type="entry name" value="PAS"/>
    <property type="match status" value="2"/>
</dbReference>
<dbReference type="EMBL" id="AAXW01000084">
    <property type="protein sequence ID" value="EAZ88420.1"/>
    <property type="molecule type" value="Genomic_DNA"/>
</dbReference>
<accession>A3IYN4</accession>
<protein>
    <submittedName>
        <fullName evidence="6">Uncharacterized protein</fullName>
    </submittedName>
</protein>
<dbReference type="AlphaFoldDB" id="A3IYN4"/>
<evidence type="ECO:0000313" key="7">
    <source>
        <dbReference type="Proteomes" id="UP000003781"/>
    </source>
</evidence>
<evidence type="ECO:0000256" key="1">
    <source>
        <dbReference type="SAM" id="Phobius"/>
    </source>
</evidence>
<evidence type="ECO:0000313" key="6">
    <source>
        <dbReference type="EMBL" id="EAZ88420.1"/>
    </source>
</evidence>
<dbReference type="SMART" id="SM00052">
    <property type="entry name" value="EAL"/>
    <property type="match status" value="1"/>
</dbReference>
<dbReference type="Pfam" id="PF08447">
    <property type="entry name" value="PAS_3"/>
    <property type="match status" value="1"/>
</dbReference>
<dbReference type="SMART" id="SM00267">
    <property type="entry name" value="GGDEF"/>
    <property type="match status" value="1"/>
</dbReference>
<dbReference type="FunFam" id="3.20.20.450:FF:000001">
    <property type="entry name" value="Cyclic di-GMP phosphodiesterase yahA"/>
    <property type="match status" value="1"/>
</dbReference>
<evidence type="ECO:0000259" key="4">
    <source>
        <dbReference type="PROSITE" id="PS50883"/>
    </source>
</evidence>
<dbReference type="Pfam" id="PF13426">
    <property type="entry name" value="PAS_9"/>
    <property type="match status" value="1"/>
</dbReference>
<dbReference type="eggNOG" id="COG5001">
    <property type="taxonomic scope" value="Bacteria"/>
</dbReference>
<evidence type="ECO:0000259" key="2">
    <source>
        <dbReference type="PROSITE" id="PS50112"/>
    </source>
</evidence>
<dbReference type="InterPro" id="IPR029787">
    <property type="entry name" value="Nucleotide_cyclase"/>
</dbReference>
<dbReference type="CDD" id="cd01948">
    <property type="entry name" value="EAL"/>
    <property type="match status" value="1"/>
</dbReference>
<dbReference type="InterPro" id="IPR043128">
    <property type="entry name" value="Rev_trsase/Diguanyl_cyclase"/>
</dbReference>
<dbReference type="NCBIfam" id="TIGR00254">
    <property type="entry name" value="GGDEF"/>
    <property type="match status" value="1"/>
</dbReference>
<dbReference type="Pfam" id="PF00990">
    <property type="entry name" value="GGDEF"/>
    <property type="match status" value="1"/>
</dbReference>
<dbReference type="PANTHER" id="PTHR44757:SF2">
    <property type="entry name" value="BIOFILM ARCHITECTURE MAINTENANCE PROTEIN MBAA"/>
    <property type="match status" value="1"/>
</dbReference>
<evidence type="ECO:0000259" key="3">
    <source>
        <dbReference type="PROSITE" id="PS50113"/>
    </source>
</evidence>
<dbReference type="NCBIfam" id="TIGR00229">
    <property type="entry name" value="sensory_box"/>
    <property type="match status" value="2"/>
</dbReference>
<keyword evidence="1" id="KW-0812">Transmembrane</keyword>
<dbReference type="SMART" id="SM00091">
    <property type="entry name" value="PAS"/>
    <property type="match status" value="2"/>
</dbReference>
<dbReference type="InterPro" id="IPR013655">
    <property type="entry name" value="PAS_fold_3"/>
</dbReference>
<dbReference type="PROSITE" id="PS50887">
    <property type="entry name" value="GGDEF"/>
    <property type="match status" value="1"/>
</dbReference>
<dbReference type="SMART" id="SM00086">
    <property type="entry name" value="PAC"/>
    <property type="match status" value="2"/>
</dbReference>
<organism evidence="6 7">
    <name type="scientific">Crocosphaera chwakensis CCY0110</name>
    <dbReference type="NCBI Taxonomy" id="391612"/>
    <lineage>
        <taxon>Bacteria</taxon>
        <taxon>Bacillati</taxon>
        <taxon>Cyanobacteriota</taxon>
        <taxon>Cyanophyceae</taxon>
        <taxon>Oscillatoriophycideae</taxon>
        <taxon>Chroococcales</taxon>
        <taxon>Aphanothecaceae</taxon>
        <taxon>Crocosphaera</taxon>
        <taxon>Crocosphaera chwakensis</taxon>
    </lineage>
</organism>
<feature type="domain" description="PAS" evidence="2">
    <location>
        <begin position="121"/>
        <end position="191"/>
    </location>
</feature>
<dbReference type="Gene3D" id="3.30.70.270">
    <property type="match status" value="1"/>
</dbReference>
<reference evidence="6 7" key="1">
    <citation type="submission" date="2007-03" db="EMBL/GenBank/DDBJ databases">
        <authorList>
            <person name="Stal L."/>
            <person name="Ferriera S."/>
            <person name="Johnson J."/>
            <person name="Kravitz S."/>
            <person name="Beeson K."/>
            <person name="Sutton G."/>
            <person name="Rogers Y.-H."/>
            <person name="Friedman R."/>
            <person name="Frazier M."/>
            <person name="Venter J.C."/>
        </authorList>
    </citation>
    <scope>NUCLEOTIDE SEQUENCE [LARGE SCALE GENOMIC DNA]</scope>
    <source>
        <strain evidence="6 7">CCY0110</strain>
    </source>
</reference>
<feature type="domain" description="GGDEF" evidence="5">
    <location>
        <begin position="439"/>
        <end position="572"/>
    </location>
</feature>
<keyword evidence="1" id="KW-1133">Transmembrane helix</keyword>
<dbReference type="SUPFAM" id="SSF55073">
    <property type="entry name" value="Nucleotide cyclase"/>
    <property type="match status" value="1"/>
</dbReference>
<keyword evidence="1" id="KW-0472">Membrane</keyword>
<dbReference type="Proteomes" id="UP000003781">
    <property type="component" value="Unassembled WGS sequence"/>
</dbReference>
<sequence>MGATLIILVTSTYFIFDWNRMQKTEQYIRSKTAINFILIGLIFLNILCLLEGVRQIFLFNSNLDTLALTKLLNYNRVYKASIYISSGLVIIGFSQLLKKSLFKLRQIANQLNKLEQSWYQNQLRYQAITETQTELICRFDSDRILTFINDAYCHYFNRTKEELENSSFLETIFNEDQEKVCQVLDSINPHNLIVTHEYRVMNHQEDIRWHQWINRGIFDENGQLTEIQAVGRDITLLKEAEAKLQQLNLDLDNRVKERTKQLEAKIQEKIKIETELKQSKESFQKAIINAPLPIMIHAEDGEILQINDIFTELTGYTHDEIPTIDTWLEKAYGKRQNIIRPVINHLYDLETKIDEGEFVIDTSDEKQKILNFNSAPLEQLSDGRRVVISMAIDVTERKKAEEKLRHNALHDTLTKLPNRLLFIDRLNQSIERIKRHPTYSFAVLFIDLDRFKLINDSLGHIIGDRVLIQIATKLTSCVRSLDTVARIGGDEFIILLNDLESKIKAIHIAERILETLKLPIIIEQRNIVISASIGIAFNSQNNEEADDIIRNADLAMYKAKEQGKARYMIFDSVMYAQAQKRLELETNLRIGLEKQEFIVYYQPIISLVDKKLVGFEALVRWQHPQKGLIPPNEFIPVSEDTKLIIPIGEWVLLESCRQLATWQQKYPECSMLKMSINLSIKQLKNNTFVSKIEKILDQTGLNGNSLKLEITESILMENILELRDILRQIKSLGIELSIDDFGTGYSSLSYLHNLPVDNLKIDRSFVIEMNQSEGNYRIIETIITLAHQLGLSVIAEGIETEQDLQTLRDLQCEFGQGYLFSKPLPSQAIESTNFRYE</sequence>
<dbReference type="InterPro" id="IPR000014">
    <property type="entry name" value="PAS"/>
</dbReference>
<dbReference type="PANTHER" id="PTHR44757">
    <property type="entry name" value="DIGUANYLATE CYCLASE DGCP"/>
    <property type="match status" value="1"/>
</dbReference>
<dbReference type="PROSITE" id="PS50112">
    <property type="entry name" value="PAS"/>
    <property type="match status" value="2"/>
</dbReference>
<gene>
    <name evidence="6" type="ORF">CY0110_06459</name>
</gene>
<dbReference type="InterPro" id="IPR035919">
    <property type="entry name" value="EAL_sf"/>
</dbReference>
<dbReference type="InterPro" id="IPR052155">
    <property type="entry name" value="Biofilm_reg_signaling"/>
</dbReference>
<dbReference type="InterPro" id="IPR001633">
    <property type="entry name" value="EAL_dom"/>
</dbReference>
<feature type="transmembrane region" description="Helical" evidence="1">
    <location>
        <begin position="33"/>
        <end position="57"/>
    </location>
</feature>
<dbReference type="PROSITE" id="PS50883">
    <property type="entry name" value="EAL"/>
    <property type="match status" value="1"/>
</dbReference>
<proteinExistence type="predicted"/>
<keyword evidence="7" id="KW-1185">Reference proteome</keyword>
<comment type="caution">
    <text evidence="6">The sequence shown here is derived from an EMBL/GenBank/DDBJ whole genome shotgun (WGS) entry which is preliminary data.</text>
</comment>
<feature type="domain" description="EAL" evidence="4">
    <location>
        <begin position="581"/>
        <end position="837"/>
    </location>
</feature>
<dbReference type="InterPro" id="IPR035965">
    <property type="entry name" value="PAS-like_dom_sf"/>
</dbReference>
<dbReference type="PROSITE" id="PS50113">
    <property type="entry name" value="PAC"/>
    <property type="match status" value="2"/>
</dbReference>
<dbReference type="Gene3D" id="3.20.20.450">
    <property type="entry name" value="EAL domain"/>
    <property type="match status" value="1"/>
</dbReference>
<dbReference type="FunFam" id="3.30.70.270:FF:000001">
    <property type="entry name" value="Diguanylate cyclase domain protein"/>
    <property type="match status" value="1"/>
</dbReference>
<evidence type="ECO:0000259" key="5">
    <source>
        <dbReference type="PROSITE" id="PS50887"/>
    </source>
</evidence>